<dbReference type="InterPro" id="IPR000668">
    <property type="entry name" value="Peptidase_C1A_C"/>
</dbReference>
<dbReference type="GO" id="GO:0006508">
    <property type="term" value="P:proteolysis"/>
    <property type="evidence" value="ECO:0007669"/>
    <property type="project" value="InterPro"/>
</dbReference>
<feature type="domain" description="Peptidase C1A papain C-terminal" evidence="2">
    <location>
        <begin position="68"/>
        <end position="282"/>
    </location>
</feature>
<accession>A0AA86P514</accession>
<evidence type="ECO:0000256" key="1">
    <source>
        <dbReference type="ARBA" id="ARBA00008455"/>
    </source>
</evidence>
<reference evidence="4 5" key="2">
    <citation type="submission" date="2024-07" db="EMBL/GenBank/DDBJ databases">
        <authorList>
            <person name="Akdeniz Z."/>
        </authorList>
    </citation>
    <scope>NUCLEOTIDE SEQUENCE [LARGE SCALE GENOMIC DNA]</scope>
</reference>
<dbReference type="EMBL" id="CAXDID020000585">
    <property type="protein sequence ID" value="CAL6104621.1"/>
    <property type="molecule type" value="Genomic_DNA"/>
</dbReference>
<dbReference type="Gene3D" id="3.90.70.10">
    <property type="entry name" value="Cysteine proteinases"/>
    <property type="match status" value="1"/>
</dbReference>
<reference evidence="3" key="1">
    <citation type="submission" date="2023-06" db="EMBL/GenBank/DDBJ databases">
        <authorList>
            <person name="Kurt Z."/>
        </authorList>
    </citation>
    <scope>NUCLEOTIDE SEQUENCE</scope>
</reference>
<evidence type="ECO:0000313" key="3">
    <source>
        <dbReference type="EMBL" id="CAI9932129.1"/>
    </source>
</evidence>
<dbReference type="EMBL" id="CATOUU010000508">
    <property type="protein sequence ID" value="CAI9932129.1"/>
    <property type="molecule type" value="Genomic_DNA"/>
</dbReference>
<name>A0AA86P514_9EUKA</name>
<dbReference type="PRINTS" id="PR00705">
    <property type="entry name" value="PAPAIN"/>
</dbReference>
<dbReference type="GO" id="GO:0008234">
    <property type="term" value="F:cysteine-type peptidase activity"/>
    <property type="evidence" value="ECO:0007669"/>
    <property type="project" value="InterPro"/>
</dbReference>
<dbReference type="InterPro" id="IPR013128">
    <property type="entry name" value="Peptidase_C1A"/>
</dbReference>
<organism evidence="3">
    <name type="scientific">Hexamita inflata</name>
    <dbReference type="NCBI Taxonomy" id="28002"/>
    <lineage>
        <taxon>Eukaryota</taxon>
        <taxon>Metamonada</taxon>
        <taxon>Diplomonadida</taxon>
        <taxon>Hexamitidae</taxon>
        <taxon>Hexamitinae</taxon>
        <taxon>Hexamita</taxon>
    </lineage>
</organism>
<keyword evidence="5" id="KW-1185">Reference proteome</keyword>
<gene>
    <name evidence="3" type="ORF">HINF_LOCUS19774</name>
    <name evidence="4" type="ORF">HINF_LOCUS72869</name>
</gene>
<proteinExistence type="inferred from homology"/>
<evidence type="ECO:0000313" key="5">
    <source>
        <dbReference type="Proteomes" id="UP001642409"/>
    </source>
</evidence>
<dbReference type="AlphaFoldDB" id="A0AA86P514"/>
<comment type="caution">
    <text evidence="3">The sequence shown here is derived from an EMBL/GenBank/DDBJ whole genome shotgun (WGS) entry which is preliminary data.</text>
</comment>
<sequence>MLKYLIIVYTQPFHNQNFLEILKNVPDMTWTPEIPDQFKNYSINQVKKLLLPQKQVINQQKTKYVESVPDSLSWLDLKPSCMAVHDQGNCASCWAISAVGSFSDNRCITGIDNNRVEFSAQYMISCDTSDFGCDGGYVTASLLFLRLTGVPTEECVNYTGASSTCPTLCDDGRQMFLVKSEPFEDVCAGEDSIKAALQKGTVVSSLVVYEDFLYYKSGIYEHKTGSLQGGHTVVFVGYGVENGVKYWVLRNTYGSKWGENGYFRIKRGVSECGIEDQCFLIYKEETK</sequence>
<dbReference type="SUPFAM" id="SSF54001">
    <property type="entry name" value="Cysteine proteinases"/>
    <property type="match status" value="1"/>
</dbReference>
<dbReference type="Pfam" id="PF00112">
    <property type="entry name" value="Peptidase_C1"/>
    <property type="match status" value="1"/>
</dbReference>
<dbReference type="Proteomes" id="UP001642409">
    <property type="component" value="Unassembled WGS sequence"/>
</dbReference>
<evidence type="ECO:0000313" key="4">
    <source>
        <dbReference type="EMBL" id="CAL6104621.1"/>
    </source>
</evidence>
<dbReference type="InterPro" id="IPR038765">
    <property type="entry name" value="Papain-like_cys_pep_sf"/>
</dbReference>
<dbReference type="SMART" id="SM00645">
    <property type="entry name" value="Pept_C1"/>
    <property type="match status" value="1"/>
</dbReference>
<dbReference type="PANTHER" id="PTHR12411">
    <property type="entry name" value="CYSTEINE PROTEASE FAMILY C1-RELATED"/>
    <property type="match status" value="1"/>
</dbReference>
<comment type="similarity">
    <text evidence="1">Belongs to the peptidase C1 family.</text>
</comment>
<protein>
    <submittedName>
        <fullName evidence="3">Cathepsin B</fullName>
    </submittedName>
    <submittedName>
        <fullName evidence="4">Cathepsin_B</fullName>
    </submittedName>
</protein>
<evidence type="ECO:0000259" key="2">
    <source>
        <dbReference type="SMART" id="SM00645"/>
    </source>
</evidence>